<gene>
    <name evidence="2" type="ORF">AMST5_03577</name>
</gene>
<evidence type="ECO:0000313" key="2">
    <source>
        <dbReference type="EMBL" id="CAJ0885028.1"/>
    </source>
</evidence>
<sequence length="192" mass="20918">MRFSTRTAGLRLALSAALIVGGLGLAVPSQAAKLGPYFPIPNGFNLNGVPRDALLNIQASWLKNGLDRLEKARKETEDALEKAKGGAQDQVAGLETKLKDIDKQIEDTKAEIAIASDTTPGEAQKARKDKLLTNVNQWINELEHMATEQMKIAIMSDGGVAMTAEKMNQQYSQFADDLQHAKRDASVENWGK</sequence>
<dbReference type="EMBL" id="OY288114">
    <property type="protein sequence ID" value="CAJ0885028.1"/>
    <property type="molecule type" value="Genomic_DNA"/>
</dbReference>
<proteinExistence type="predicted"/>
<name>A0AA48RES9_9ZZZZ</name>
<feature type="coiled-coil region" evidence="1">
    <location>
        <begin position="62"/>
        <end position="118"/>
    </location>
</feature>
<reference evidence="2" key="1">
    <citation type="submission" date="2023-07" db="EMBL/GenBank/DDBJ databases">
        <authorList>
            <person name="Pelsma A.J. K."/>
        </authorList>
    </citation>
    <scope>NUCLEOTIDE SEQUENCE</scope>
</reference>
<organism evidence="2">
    <name type="scientific">freshwater sediment metagenome</name>
    <dbReference type="NCBI Taxonomy" id="556182"/>
    <lineage>
        <taxon>unclassified sequences</taxon>
        <taxon>metagenomes</taxon>
        <taxon>ecological metagenomes</taxon>
    </lineage>
</organism>
<protein>
    <submittedName>
        <fullName evidence="2">Uncharacterized protein</fullName>
    </submittedName>
</protein>
<dbReference type="AlphaFoldDB" id="A0AA48RES9"/>
<accession>A0AA48RES9</accession>
<evidence type="ECO:0000256" key="1">
    <source>
        <dbReference type="SAM" id="Coils"/>
    </source>
</evidence>
<keyword evidence="1" id="KW-0175">Coiled coil</keyword>